<dbReference type="GO" id="GO:0061709">
    <property type="term" value="P:reticulophagy"/>
    <property type="evidence" value="ECO:0007669"/>
    <property type="project" value="TreeGrafter"/>
</dbReference>
<evidence type="ECO:0000256" key="10">
    <source>
        <dbReference type="RuleBase" id="RU364027"/>
    </source>
</evidence>
<dbReference type="GO" id="GO:0034727">
    <property type="term" value="P:piecemeal microautophagy of the nucleus"/>
    <property type="evidence" value="ECO:0007669"/>
    <property type="project" value="TreeGrafter"/>
</dbReference>
<evidence type="ECO:0000256" key="4">
    <source>
        <dbReference type="ARBA" id="ARBA00022448"/>
    </source>
</evidence>
<feature type="region of interest" description="Disordered" evidence="11">
    <location>
        <begin position="1022"/>
        <end position="1083"/>
    </location>
</feature>
<evidence type="ECO:0000256" key="8">
    <source>
        <dbReference type="ARBA" id="ARBA00023055"/>
    </source>
</evidence>
<dbReference type="AlphaFoldDB" id="A0A0X3P9Q1"/>
<feature type="compositionally biased region" description="Low complexity" evidence="11">
    <location>
        <begin position="729"/>
        <end position="747"/>
    </location>
</feature>
<evidence type="ECO:0000256" key="7">
    <source>
        <dbReference type="ARBA" id="ARBA00023006"/>
    </source>
</evidence>
<evidence type="ECO:0000256" key="1">
    <source>
        <dbReference type="ARBA" id="ARBA00004511"/>
    </source>
</evidence>
<feature type="transmembrane region" description="Helical" evidence="10">
    <location>
        <begin position="363"/>
        <end position="385"/>
    </location>
</feature>
<evidence type="ECO:0000256" key="6">
    <source>
        <dbReference type="ARBA" id="ARBA00022989"/>
    </source>
</evidence>
<dbReference type="GO" id="GO:0000422">
    <property type="term" value="P:autophagy of mitochondrion"/>
    <property type="evidence" value="ECO:0007669"/>
    <property type="project" value="TreeGrafter"/>
</dbReference>
<accession>A0A0X3P9Q1</accession>
<dbReference type="EMBL" id="GEEE01015155">
    <property type="protein sequence ID" value="JAP48070.1"/>
    <property type="molecule type" value="Transcribed_RNA"/>
</dbReference>
<feature type="region of interest" description="Disordered" evidence="11">
    <location>
        <begin position="728"/>
        <end position="769"/>
    </location>
</feature>
<feature type="compositionally biased region" description="Polar residues" evidence="11">
    <location>
        <begin position="938"/>
        <end position="951"/>
    </location>
</feature>
<feature type="region of interest" description="Disordered" evidence="11">
    <location>
        <begin position="523"/>
        <end position="579"/>
    </location>
</feature>
<evidence type="ECO:0000256" key="2">
    <source>
        <dbReference type="ARBA" id="ARBA00006185"/>
    </source>
</evidence>
<sequence length="1083" mass="119282">MQSADRGQYEVLKDDDLSATPGPTGVLQPNTLRLDETHNLDAFFSNIYQYHQLGGFAVVVTCCIFTALKFAFLFFCIIELTVCVKWDKLMNNSAIINDWADVISPPGVCWASLPPLAAICLTAAIVVFAVHLVRSSIFLTQVWGVRRFCTIVLDLPTGDAELADITWSEVLHRLLSCQDQMKLSPSKPLLDELDIYNRILRRTNYLIGMINREAIPFRFRVPKCLFPSHHYIYLPDFYLLNLNYLLFWGPKSPFLTYWKLRPEYKWLTKRQELADELATHSRILGLVGLCLSPFVLLIQLLLFMCSNSKRLRYEPASLFGRRWSNYAHYYLRHFNELNHEFVVRLNQAYLPAQQYLDCFPSRLLNVIAENTVFCVGGVSLLLFAASLVREQLLHLPGFLAVLAIGGVLTKICASLLPDEQAVHFPRARLIETLSRIHYMPDHWKEHAHTHQVRYEFSELFQLRIVGVLEELLSPILTPLILLFYLPNHCLEIVDFLRNFTVEIAGVGDICSFAQLDIQRHGHPDWSPHLNDDEEDADEAGGGDAGSPCHRKQSAYGSPALSPQQPSPSSSHDDTESYRHMPSFGGKIELSLMHFHITNPGWNVPPDSRAYLEAVRKQALNDIQRYQQEQVDLMLGMRSSVNHLQTSLERPLATQTVAPQSLCLYHSLYTTTTPVAGGQGKYLETGPVYSSDFSTHVKNVAYLSGPVVMSADTLGVRGALVESMYGSVEAPPSAASSPGQQSRAGSAAPTTVSQADRQHKGAKPSGVSKVADTRLAAAPQPVTMAAAAAAGSTSHMSSSVLNSPRLFLPFYAGSVTPSASLMGASGLSNAAAFQLPYQPYTSQMEDRAFLNSTLLSPNFGTSICLHPGTTVGSTAGMTELTTDMDASSLYIHELHQRRRQQRLVQTPSPSSFAASAAPQSYLRPPRHLGPPCGDDVHAASSTPATSRSQGWEQTAVRNLDATEVRYQQPAGGGGGSARASHYIGPVGRGRPLFHASAALRPGADPRRQFEEVAEVPEEDADAMYHQPRQRPSSNPTPSLAPAPSTTGEGTRALSQVAPPPPLAFEIPEVGDDVPIWPDLPPPTC</sequence>
<evidence type="ECO:0000256" key="9">
    <source>
        <dbReference type="ARBA" id="ARBA00023136"/>
    </source>
</evidence>
<comment type="similarity">
    <text evidence="2 10">Belongs to the ATG9 family.</text>
</comment>
<name>A0A0X3P9Q1_SCHSO</name>
<feature type="transmembrane region" description="Helical" evidence="10">
    <location>
        <begin position="113"/>
        <end position="133"/>
    </location>
</feature>
<dbReference type="PANTHER" id="PTHR13038:SF10">
    <property type="entry name" value="AUTOPHAGY-RELATED PROTEIN 9"/>
    <property type="match status" value="1"/>
</dbReference>
<reference evidence="12" key="1">
    <citation type="submission" date="2016-01" db="EMBL/GenBank/DDBJ databases">
        <title>Reference transcriptome for the parasite Schistocephalus solidus: insights into the molecular evolution of parasitism.</title>
        <authorList>
            <person name="Hebert F.O."/>
            <person name="Grambauer S."/>
            <person name="Barber I."/>
            <person name="Landry C.R."/>
            <person name="Aubin-Horth N."/>
        </authorList>
    </citation>
    <scope>NUCLEOTIDE SEQUENCE</scope>
</reference>
<comment type="subcellular location">
    <subcellularLocation>
        <location evidence="1 10">Preautophagosomal structure membrane</location>
        <topology evidence="1 10">Multi-pass membrane protein</topology>
    </subcellularLocation>
</comment>
<keyword evidence="5 10" id="KW-0812">Transmembrane</keyword>
<dbReference type="GO" id="GO:0005776">
    <property type="term" value="C:autophagosome"/>
    <property type="evidence" value="ECO:0007669"/>
    <property type="project" value="TreeGrafter"/>
</dbReference>
<dbReference type="Pfam" id="PF04109">
    <property type="entry name" value="ATG9"/>
    <property type="match status" value="1"/>
</dbReference>
<organism evidence="12">
    <name type="scientific">Schistocephalus solidus</name>
    <name type="common">Tapeworm</name>
    <dbReference type="NCBI Taxonomy" id="70667"/>
    <lineage>
        <taxon>Eukaryota</taxon>
        <taxon>Metazoa</taxon>
        <taxon>Spiralia</taxon>
        <taxon>Lophotrochozoa</taxon>
        <taxon>Platyhelminthes</taxon>
        <taxon>Cestoda</taxon>
        <taxon>Eucestoda</taxon>
        <taxon>Diphyllobothriidea</taxon>
        <taxon>Diphyllobothriidae</taxon>
        <taxon>Schistocephalus</taxon>
    </lineage>
</organism>
<keyword evidence="6 10" id="KW-1133">Transmembrane helix</keyword>
<evidence type="ECO:0000256" key="5">
    <source>
        <dbReference type="ARBA" id="ARBA00022692"/>
    </source>
</evidence>
<evidence type="ECO:0000256" key="11">
    <source>
        <dbReference type="SAM" id="MobiDB-lite"/>
    </source>
</evidence>
<feature type="compositionally biased region" description="Low complexity" evidence="11">
    <location>
        <begin position="906"/>
        <end position="917"/>
    </location>
</feature>
<evidence type="ECO:0000256" key="3">
    <source>
        <dbReference type="ARBA" id="ARBA00018074"/>
    </source>
</evidence>
<proteinExistence type="inferred from homology"/>
<keyword evidence="9 10" id="KW-0472">Membrane</keyword>
<evidence type="ECO:0000313" key="12">
    <source>
        <dbReference type="EMBL" id="JAP48070.1"/>
    </source>
</evidence>
<gene>
    <name evidence="12" type="primary">ATG9A</name>
    <name evidence="12" type="ORF">TR161714</name>
</gene>
<keyword evidence="7 10" id="KW-0072">Autophagy</keyword>
<comment type="function">
    <text evidence="10">Phospholipid scramblase involved in autophagy. Cycles between the preautophagosomal structure/phagophore assembly site (PAS) and the cytoplasmic vesicle pool and supplies membrane for the growing autophagosome. Lipid scramblase activity plays a key role in preautophagosomal structure/phagophore assembly by distributing the phospholipids that arrive through ATG2 from the cytoplasmic to the luminal leaflet of the bilayer, thereby driving autophagosomal membrane expansion.</text>
</comment>
<dbReference type="GO" id="GO:0034045">
    <property type="term" value="C:phagophore assembly site membrane"/>
    <property type="evidence" value="ECO:0007669"/>
    <property type="project" value="UniProtKB-SubCell"/>
</dbReference>
<feature type="compositionally biased region" description="Low complexity" evidence="11">
    <location>
        <begin position="1030"/>
        <end position="1045"/>
    </location>
</feature>
<dbReference type="PANTHER" id="PTHR13038">
    <property type="entry name" value="APG9 AUTOPHAGY 9"/>
    <property type="match status" value="1"/>
</dbReference>
<dbReference type="GO" id="GO:0006869">
    <property type="term" value="P:lipid transport"/>
    <property type="evidence" value="ECO:0007669"/>
    <property type="project" value="UniProtKB-KW"/>
</dbReference>
<keyword evidence="4 10" id="KW-0813">Transport</keyword>
<feature type="transmembrane region" description="Helical" evidence="10">
    <location>
        <begin position="283"/>
        <end position="303"/>
    </location>
</feature>
<feature type="region of interest" description="Disordered" evidence="11">
    <location>
        <begin position="896"/>
        <end position="951"/>
    </location>
</feature>
<feature type="transmembrane region" description="Helical" evidence="10">
    <location>
        <begin position="397"/>
        <end position="416"/>
    </location>
</feature>
<feature type="compositionally biased region" description="Acidic residues" evidence="11">
    <location>
        <begin position="531"/>
        <end position="540"/>
    </location>
</feature>
<dbReference type="GO" id="GO:0034497">
    <property type="term" value="P:protein localization to phagophore assembly site"/>
    <property type="evidence" value="ECO:0007669"/>
    <property type="project" value="TreeGrafter"/>
</dbReference>
<protein>
    <recommendedName>
        <fullName evidence="3 10">Autophagy-related protein 9</fullName>
    </recommendedName>
</protein>
<feature type="compositionally biased region" description="Low complexity" evidence="11">
    <location>
        <begin position="557"/>
        <end position="569"/>
    </location>
</feature>
<feature type="transmembrane region" description="Helical" evidence="10">
    <location>
        <begin position="53"/>
        <end position="80"/>
    </location>
</feature>
<dbReference type="InterPro" id="IPR007241">
    <property type="entry name" value="Autophagy-rel_prot_9"/>
</dbReference>
<keyword evidence="8 10" id="KW-0445">Lipid transport</keyword>